<gene>
    <name evidence="2" type="ORF">DMP12_00565</name>
    <name evidence="1" type="ORF">GO738_07265</name>
</gene>
<evidence type="ECO:0000313" key="3">
    <source>
        <dbReference type="Proteomes" id="UP000285258"/>
    </source>
</evidence>
<name>A0A1Y4FTE1_9ACTN</name>
<dbReference type="Proteomes" id="UP000285258">
    <property type="component" value="Unassembled WGS sequence"/>
</dbReference>
<dbReference type="EMBL" id="WPOC01000009">
    <property type="protein sequence ID" value="MVN15149.1"/>
    <property type="molecule type" value="Genomic_DNA"/>
</dbReference>
<organism evidence="1 4">
    <name type="scientific">Gordonibacter urolithinfaciens</name>
    <dbReference type="NCBI Taxonomy" id="1335613"/>
    <lineage>
        <taxon>Bacteria</taxon>
        <taxon>Bacillati</taxon>
        <taxon>Actinomycetota</taxon>
        <taxon>Coriobacteriia</taxon>
        <taxon>Eggerthellales</taxon>
        <taxon>Eggerthellaceae</taxon>
        <taxon>Gordonibacter</taxon>
    </lineage>
</organism>
<evidence type="ECO:0000313" key="1">
    <source>
        <dbReference type="EMBL" id="MVN15149.1"/>
    </source>
</evidence>
<reference evidence="2" key="2">
    <citation type="journal article" date="2019" name="Int. J. Syst. Evol. Microbiol.">
        <title>Gordonibacter faecihominis is a later heterotypic synonym of Gordonibacter urolithinfaciens.</title>
        <authorList>
            <person name="Danylec N."/>
            <person name="Stoll D.A."/>
            <person name="Huch M."/>
        </authorList>
    </citation>
    <scope>NUCLEOTIDE SEQUENCE</scope>
    <source>
        <strain evidence="2">DSM 27213</strain>
    </source>
</reference>
<dbReference type="RefSeq" id="WP_087191178.1">
    <property type="nucleotide sequence ID" value="NZ_CP168029.1"/>
</dbReference>
<dbReference type="EMBL" id="QIBW01000001">
    <property type="protein sequence ID" value="ROT92036.1"/>
    <property type="molecule type" value="Genomic_DNA"/>
</dbReference>
<reference evidence="2" key="3">
    <citation type="journal article" date="2019" name="Microbiol. Resour. Announc.">
        <title>Draft Genome Sequences of Type Strains of Gordonibacter faecihominis, Paraeggerthella hongkongensis, Parvibacter caecicola,Slackia equolifaciens, Slackia faecicanis, and Slackia isoflavoniconvertens.</title>
        <authorList>
            <person name="Danylec N."/>
            <person name="Stoll D.A."/>
            <person name="Dotsch A."/>
            <person name="Huch M."/>
        </authorList>
    </citation>
    <scope>NUCLEOTIDE SEQUENCE</scope>
    <source>
        <strain evidence="2">DSM 27213</strain>
    </source>
</reference>
<proteinExistence type="predicted"/>
<protein>
    <recommendedName>
        <fullName evidence="5">Type 4 fimbrial biogenesis protein PilX N-terminal domain-containing protein</fullName>
    </recommendedName>
</protein>
<reference evidence="3" key="1">
    <citation type="submission" date="2018-05" db="EMBL/GenBank/DDBJ databases">
        <title>Genome Sequencing of selected type strains of the family Eggerthellaceae.</title>
        <authorList>
            <person name="Danylec N."/>
            <person name="Stoll D.A."/>
            <person name="Doetsch A."/>
            <person name="Huch M."/>
        </authorList>
    </citation>
    <scope>NUCLEOTIDE SEQUENCE [LARGE SCALE GENOMIC DNA]</scope>
    <source>
        <strain evidence="3">DSM 27213</strain>
    </source>
</reference>
<sequence>MKSNTLQAKFRDTAGASIVIALVFFLICAIIGSVVLTAASVQAKAVQTHRELQQAEYTVGSAAQTIGYDMDMDELTIVSSPDGDTVQGAQYSVFGREFWKTYGSSILERRAVKESFGSGERLVIKQGNSTVYGKLLVDSDLNITIDLSLDESFAPASPYNMTVYLQCIPTYNASGKLVSFSYERAAITKTNDGDRI</sequence>
<keyword evidence="4" id="KW-1185">Reference proteome</keyword>
<evidence type="ECO:0008006" key="5">
    <source>
        <dbReference type="Google" id="ProtNLM"/>
    </source>
</evidence>
<dbReference type="Proteomes" id="UP000468327">
    <property type="component" value="Unassembled WGS sequence"/>
</dbReference>
<comment type="caution">
    <text evidence="1">The sequence shown here is derived from an EMBL/GenBank/DDBJ whole genome shotgun (WGS) entry which is preliminary data.</text>
</comment>
<reference evidence="1 4" key="4">
    <citation type="submission" date="2019-11" db="EMBL/GenBank/DDBJ databases">
        <title>Whole genome shotgun sequencing (WGS) data from Adlercreutzia equolifaciens ResAG-91, Eggerthella lenta MRI-F36, MRI-F37, MRI-F40, ResAG-49, ResAG-88, ResAG-121, ResAG-145, and Gordonibacter sp. ResAG-5, ResAG-26, ResAG-43, ResAG-50, ResAG-59.</title>
        <authorList>
            <person name="Stoll D.A."/>
            <person name="Danylec N."/>
            <person name="Franz C.M.A.P."/>
            <person name="Huch M."/>
        </authorList>
    </citation>
    <scope>NUCLEOTIDE SEQUENCE [LARGE SCALE GENOMIC DNA]</scope>
    <source>
        <strain evidence="1 4">ResAG-59</strain>
    </source>
</reference>
<evidence type="ECO:0000313" key="4">
    <source>
        <dbReference type="Proteomes" id="UP000468327"/>
    </source>
</evidence>
<accession>A0A1Y4FTE1</accession>
<dbReference type="AlphaFoldDB" id="A0A1Y4FTE1"/>
<evidence type="ECO:0000313" key="2">
    <source>
        <dbReference type="EMBL" id="ROT92036.1"/>
    </source>
</evidence>